<name>A0A517VDX4_9PLAN</name>
<feature type="region of interest" description="Disordered" evidence="1">
    <location>
        <begin position="123"/>
        <end position="200"/>
    </location>
</feature>
<keyword evidence="2" id="KW-0812">Transmembrane</keyword>
<keyword evidence="2" id="KW-0472">Membrane</keyword>
<sequence length="290" mass="32271">MRSKSNDFFSTLLVLIPLVAVPMLAIFGIPEIAPVKKSALNENELFENEDSTRSPFEEISFDASSHEIDLGHESSLADRSGKADSGMRNPFGEAASTQNGHKQGEEWLPPAGALEGWQLDSAPAQREPDQKMTGLTSPDLEQRQPQGGNPIRQASFENQPDATSSQNPFNQGGVQQLNTVTNPFDQNTPTPSQAEVPQRKVIDQQFRQRAETMLRRDSATWSAAVQKLNELGIRDYSLKPGIRPDEFLFSCTYSPPHNPRVSYRFEAEALDPLKAVIKVLQQVDEWNQSH</sequence>
<organism evidence="3 4">
    <name type="scientific">Gimesia algae</name>
    <dbReference type="NCBI Taxonomy" id="2527971"/>
    <lineage>
        <taxon>Bacteria</taxon>
        <taxon>Pseudomonadati</taxon>
        <taxon>Planctomycetota</taxon>
        <taxon>Planctomycetia</taxon>
        <taxon>Planctomycetales</taxon>
        <taxon>Planctomycetaceae</taxon>
        <taxon>Gimesia</taxon>
    </lineage>
</organism>
<feature type="compositionally biased region" description="Basic and acidic residues" evidence="1">
    <location>
        <begin position="73"/>
        <end position="82"/>
    </location>
</feature>
<keyword evidence="2" id="KW-1133">Transmembrane helix</keyword>
<accession>A0A517VDX4</accession>
<keyword evidence="4" id="KW-1185">Reference proteome</keyword>
<evidence type="ECO:0000313" key="4">
    <source>
        <dbReference type="Proteomes" id="UP000316855"/>
    </source>
</evidence>
<evidence type="ECO:0000256" key="2">
    <source>
        <dbReference type="SAM" id="Phobius"/>
    </source>
</evidence>
<reference evidence="3 4" key="1">
    <citation type="submission" date="2019-02" db="EMBL/GenBank/DDBJ databases">
        <title>Deep-cultivation of Planctomycetes and their phenomic and genomic characterization uncovers novel biology.</title>
        <authorList>
            <person name="Wiegand S."/>
            <person name="Jogler M."/>
            <person name="Boedeker C."/>
            <person name="Pinto D."/>
            <person name="Vollmers J."/>
            <person name="Rivas-Marin E."/>
            <person name="Kohn T."/>
            <person name="Peeters S.H."/>
            <person name="Heuer A."/>
            <person name="Rast P."/>
            <person name="Oberbeckmann S."/>
            <person name="Bunk B."/>
            <person name="Jeske O."/>
            <person name="Meyerdierks A."/>
            <person name="Storesund J.E."/>
            <person name="Kallscheuer N."/>
            <person name="Luecker S."/>
            <person name="Lage O.M."/>
            <person name="Pohl T."/>
            <person name="Merkel B.J."/>
            <person name="Hornburger P."/>
            <person name="Mueller R.-W."/>
            <person name="Bruemmer F."/>
            <person name="Labrenz M."/>
            <person name="Spormann A.M."/>
            <person name="Op den Camp H."/>
            <person name="Overmann J."/>
            <person name="Amann R."/>
            <person name="Jetten M.S.M."/>
            <person name="Mascher T."/>
            <person name="Medema M.H."/>
            <person name="Devos D.P."/>
            <person name="Kaster A.-K."/>
            <person name="Ovreas L."/>
            <person name="Rohde M."/>
            <person name="Galperin M.Y."/>
            <person name="Jogler C."/>
        </authorList>
    </citation>
    <scope>NUCLEOTIDE SEQUENCE [LARGE SCALE GENOMIC DNA]</scope>
    <source>
        <strain evidence="3 4">Pan161</strain>
    </source>
</reference>
<proteinExistence type="predicted"/>
<protein>
    <submittedName>
        <fullName evidence="3">Uncharacterized protein</fullName>
    </submittedName>
</protein>
<gene>
    <name evidence="3" type="ORF">Pan161_28600</name>
</gene>
<feature type="compositionally biased region" description="Polar residues" evidence="1">
    <location>
        <begin position="155"/>
        <end position="195"/>
    </location>
</feature>
<evidence type="ECO:0000256" key="1">
    <source>
        <dbReference type="SAM" id="MobiDB-lite"/>
    </source>
</evidence>
<dbReference type="OrthoDB" id="211402at2"/>
<dbReference type="KEGG" id="gax:Pan161_28600"/>
<dbReference type="EMBL" id="CP036343">
    <property type="protein sequence ID" value="QDT91205.1"/>
    <property type="molecule type" value="Genomic_DNA"/>
</dbReference>
<feature type="transmembrane region" description="Helical" evidence="2">
    <location>
        <begin position="12"/>
        <end position="30"/>
    </location>
</feature>
<dbReference type="Proteomes" id="UP000316855">
    <property type="component" value="Chromosome"/>
</dbReference>
<evidence type="ECO:0000313" key="3">
    <source>
        <dbReference type="EMBL" id="QDT91205.1"/>
    </source>
</evidence>
<feature type="region of interest" description="Disordered" evidence="1">
    <location>
        <begin position="73"/>
        <end position="108"/>
    </location>
</feature>
<dbReference type="AlphaFoldDB" id="A0A517VDX4"/>
<dbReference type="RefSeq" id="WP_145227890.1">
    <property type="nucleotide sequence ID" value="NZ_CP036343.1"/>
</dbReference>